<evidence type="ECO:0000313" key="3">
    <source>
        <dbReference type="Proteomes" id="UP000813463"/>
    </source>
</evidence>
<evidence type="ECO:0008006" key="5">
    <source>
        <dbReference type="Google" id="ProtNLM"/>
    </source>
</evidence>
<sequence>MCSSTNPPTLISLLLTHGHSLSPCRHRHLSPITFLTHYSLRSRTLRLSSAIAERTSNVSWIPPDDAAADDFGGWAVPDQLTSQKKKGFPPFLVAGIGTSIAVLVAVLANFVISKNGFRLPLSSSSPGTSVEVAVEVVEAVPTDFDASDEEIEVSEKSEADISDVVSKSMASEKHQPRVVDVVVDSNQQEALNALKKLKILDENVKANELCTRREYARWLVRVSSLLERNPKYKITSTSGSVVSAYEDVTNGDKDFDSIQALAVAGVVPSKLSLKHKFDGDLSFSPERFISRRDLIEWRSQLEYGFATTGNPEILKSKLDLMDVRKTSSDEWPGLFMDMLAGDRSLLRRVFGQIRRLQPNKPSTIAQVAVALTSGRMIEAIQSELLRMQDEESSRKAAKEEIRQELLDRGEIERCWAEKMEEEKKRGLEVQQLYIDAVNLLEQEKIFQEGALNGFLKEKAAMDCQKQLLEILKEEINEISERLASERTEQISDEEVTQTLRSDLQIKKEGILDAKSVLEAEIEALRILRSWIEDEAKKSKARSKVLEEVGQRWKWDKQL</sequence>
<keyword evidence="2" id="KW-1133">Transmembrane helix</keyword>
<dbReference type="Proteomes" id="UP000813463">
    <property type="component" value="Chromosome 3"/>
</dbReference>
<dbReference type="RefSeq" id="XP_021836238.1">
    <property type="nucleotide sequence ID" value="XM_021980546.2"/>
</dbReference>
<dbReference type="KEGG" id="soe:110775953"/>
<feature type="coiled-coil region" evidence="1">
    <location>
        <begin position="380"/>
        <end position="407"/>
    </location>
</feature>
<evidence type="ECO:0000313" key="4">
    <source>
        <dbReference type="RefSeq" id="XP_021836238.1"/>
    </source>
</evidence>
<gene>
    <name evidence="4" type="primary">LOC110775953</name>
</gene>
<name>A0A9R0HSZ7_SPIOL</name>
<evidence type="ECO:0000256" key="1">
    <source>
        <dbReference type="SAM" id="Coils"/>
    </source>
</evidence>
<keyword evidence="2" id="KW-0812">Transmembrane</keyword>
<dbReference type="PANTHER" id="PTHR33740:SF1">
    <property type="entry name" value="SLH DOMAIN PROTEIN"/>
    <property type="match status" value="1"/>
</dbReference>
<dbReference type="OrthoDB" id="1931230at2759"/>
<organism evidence="3 4">
    <name type="scientific">Spinacia oleracea</name>
    <name type="common">Spinach</name>
    <dbReference type="NCBI Taxonomy" id="3562"/>
    <lineage>
        <taxon>Eukaryota</taxon>
        <taxon>Viridiplantae</taxon>
        <taxon>Streptophyta</taxon>
        <taxon>Embryophyta</taxon>
        <taxon>Tracheophyta</taxon>
        <taxon>Spermatophyta</taxon>
        <taxon>Magnoliopsida</taxon>
        <taxon>eudicotyledons</taxon>
        <taxon>Gunneridae</taxon>
        <taxon>Pentapetalae</taxon>
        <taxon>Caryophyllales</taxon>
        <taxon>Chenopodiaceae</taxon>
        <taxon>Chenopodioideae</taxon>
        <taxon>Anserineae</taxon>
        <taxon>Spinacia</taxon>
    </lineage>
</organism>
<dbReference type="PANTHER" id="PTHR33740">
    <property type="entry name" value="GPI-ANCHORED ADHESIN-LIKE PROTEIN"/>
    <property type="match status" value="1"/>
</dbReference>
<keyword evidence="2" id="KW-0472">Membrane</keyword>
<accession>A0A9R0HSZ7</accession>
<keyword evidence="3" id="KW-1185">Reference proteome</keyword>
<dbReference type="GeneID" id="110775953"/>
<dbReference type="AlphaFoldDB" id="A0A9R0HSZ7"/>
<feature type="coiled-coil region" evidence="1">
    <location>
        <begin position="461"/>
        <end position="488"/>
    </location>
</feature>
<feature type="transmembrane region" description="Helical" evidence="2">
    <location>
        <begin position="91"/>
        <end position="112"/>
    </location>
</feature>
<reference evidence="4" key="2">
    <citation type="submission" date="2025-08" db="UniProtKB">
        <authorList>
            <consortium name="RefSeq"/>
        </authorList>
    </citation>
    <scope>IDENTIFICATION</scope>
    <source>
        <tissue evidence="4">Leaf</tissue>
    </source>
</reference>
<protein>
    <recommendedName>
        <fullName evidence="5">SLH domain-containing protein</fullName>
    </recommendedName>
</protein>
<reference evidence="3" key="1">
    <citation type="journal article" date="2021" name="Nat. Commun.">
        <title>Genomic analyses provide insights into spinach domestication and the genetic basis of agronomic traits.</title>
        <authorList>
            <person name="Cai X."/>
            <person name="Sun X."/>
            <person name="Xu C."/>
            <person name="Sun H."/>
            <person name="Wang X."/>
            <person name="Ge C."/>
            <person name="Zhang Z."/>
            <person name="Wang Q."/>
            <person name="Fei Z."/>
            <person name="Jiao C."/>
            <person name="Wang Q."/>
        </authorList>
    </citation>
    <scope>NUCLEOTIDE SEQUENCE [LARGE SCALE GENOMIC DNA]</scope>
    <source>
        <strain evidence="3">cv. Varoflay</strain>
    </source>
</reference>
<keyword evidence="1" id="KW-0175">Coiled coil</keyword>
<proteinExistence type="predicted"/>
<evidence type="ECO:0000256" key="2">
    <source>
        <dbReference type="SAM" id="Phobius"/>
    </source>
</evidence>